<dbReference type="AlphaFoldDB" id="A0AAU8UVL0"/>
<reference evidence="2 3" key="1">
    <citation type="submission" date="2016-07" db="EMBL/GenBank/DDBJ databases">
        <title>Revisiting the taxonomy of the Elizabethkingia Genus using Whole-Genome Sequencing, Optical Mapping, and MALDI-TOF, along with proposal of three novel Elizabethkingia species: Elizabethkingia bruuniana sp. nov., Elizabethkingia ursingii sp. nov., and Elizabethkingia occulta sp. nov.</title>
        <authorList>
            <person name="Nicholson A.C."/>
        </authorList>
    </citation>
    <scope>NUCLEOTIDE SEQUENCE [LARGE SCALE GENOMIC DNA]</scope>
    <source>
        <strain evidence="2 3">F3201</strain>
    </source>
</reference>
<dbReference type="EMBL" id="CP016374">
    <property type="protein sequence ID" value="AQX01958.1"/>
    <property type="molecule type" value="Genomic_DNA"/>
</dbReference>
<proteinExistence type="predicted"/>
<accession>A0AAU8UVL0</accession>
<feature type="region of interest" description="Disordered" evidence="1">
    <location>
        <begin position="22"/>
        <end position="41"/>
    </location>
</feature>
<gene>
    <name evidence="2" type="ORF">BBD32_11040</name>
</gene>
<evidence type="ECO:0000313" key="3">
    <source>
        <dbReference type="Proteomes" id="UP000190848"/>
    </source>
</evidence>
<evidence type="ECO:0000313" key="2">
    <source>
        <dbReference type="EMBL" id="AQX01958.1"/>
    </source>
</evidence>
<sequence length="102" mass="11654">MYLTAQTTDGDYEQGYIRGYSSVTGKTPTKVPTNPNWQQKSTDQVWQSGTDQTRQIAFKSNNGYSQVWGEGYKRGQQDANIALRDAITLKESERKIKKEEKK</sequence>
<protein>
    <submittedName>
        <fullName evidence="2">Uncharacterized protein</fullName>
    </submittedName>
</protein>
<dbReference type="Proteomes" id="UP000190848">
    <property type="component" value="Chromosome"/>
</dbReference>
<evidence type="ECO:0000256" key="1">
    <source>
        <dbReference type="SAM" id="MobiDB-lite"/>
    </source>
</evidence>
<organism evidence="2 3">
    <name type="scientific">Elizabethkingia anophelis</name>
    <dbReference type="NCBI Taxonomy" id="1117645"/>
    <lineage>
        <taxon>Bacteria</taxon>
        <taxon>Pseudomonadati</taxon>
        <taxon>Bacteroidota</taxon>
        <taxon>Flavobacteriia</taxon>
        <taxon>Flavobacteriales</taxon>
        <taxon>Weeksellaceae</taxon>
        <taxon>Elizabethkingia</taxon>
    </lineage>
</organism>
<name>A0AAU8UVL0_9FLAO</name>